<evidence type="ECO:0000256" key="1">
    <source>
        <dbReference type="ARBA" id="ARBA00001974"/>
    </source>
</evidence>
<evidence type="ECO:0000313" key="9">
    <source>
        <dbReference type="Proteomes" id="UP000243081"/>
    </source>
</evidence>
<feature type="binding site" evidence="5">
    <location>
        <position position="527"/>
    </location>
    <ligand>
        <name>substrate</name>
    </ligand>
</feature>
<proteinExistence type="inferred from homology"/>
<comment type="catalytic activity">
    <reaction evidence="4">
        <text>a secondary aliphatic amine + O2 + H2O = a primary amine + an aldehyde + H2O2</text>
        <dbReference type="Rhea" id="RHEA:26414"/>
        <dbReference type="ChEBI" id="CHEBI:15377"/>
        <dbReference type="ChEBI" id="CHEBI:15379"/>
        <dbReference type="ChEBI" id="CHEBI:16240"/>
        <dbReference type="ChEBI" id="CHEBI:17478"/>
        <dbReference type="ChEBI" id="CHEBI:58855"/>
        <dbReference type="ChEBI" id="CHEBI:65296"/>
        <dbReference type="EC" id="1.4.3.4"/>
    </reaction>
</comment>
<reference evidence="8 9" key="1">
    <citation type="submission" date="2016-03" db="EMBL/GenBank/DDBJ databases">
        <title>Fine-scale spatial genetic structure of a fungal parasite of coffee scale insects.</title>
        <authorList>
            <person name="Jackson D."/>
            <person name="Zemenick K.A."/>
            <person name="Malloure B."/>
            <person name="Quandt C.A."/>
            <person name="James T.Y."/>
        </authorList>
    </citation>
    <scope>NUCLEOTIDE SEQUENCE [LARGE SCALE GENOMIC DNA]</scope>
    <source>
        <strain evidence="8 9">UM487</strain>
    </source>
</reference>
<gene>
    <name evidence="8" type="ORF">LLEC1_04776</name>
</gene>
<dbReference type="Gene3D" id="3.90.660.10">
    <property type="match status" value="1"/>
</dbReference>
<dbReference type="OrthoDB" id="5046242at2759"/>
<dbReference type="SUPFAM" id="SSF51905">
    <property type="entry name" value="FAD/NAD(P)-binding domain"/>
    <property type="match status" value="1"/>
</dbReference>
<feature type="domain" description="Amine oxidase" evidence="7">
    <location>
        <begin position="172"/>
        <end position="638"/>
    </location>
</feature>
<sequence length="651" mass="71127">MVPKYLRPATELYNIGGQPDAKLYTHASASEGSNRLIFLAGQWGMRNGVFASTLKQQVEDSFTNLREALSAASASAHDVVKLTFYVVDWPWTDKDSLVEPWMKLFAQCSDNYRPPTTVIPVSKLAQPEAKFEVEAIASIGGRSKLFSSELRHTAQPSEIINVDVVVVGAGFSGTQAAHDLSSAGFRVALLEATHRVGGRSKTVRLASGPGVAELGATWINQHTQPKVYATVKRLGLHPVQQYLQGDGVLQTLDRKVYRFGSSDQVGNSPGLSSEDAKSFQGLIEAIDHEVENNASVDIDNTGSFPGQDDVSALEWVKKKNLGDFSLHVIRSITTAMVGREPNEVGIHYLLDYIKSGGGFTSLTSDDEKGSQQLFIREGKLTSCAHERYDQQSNEKNQGTSAIVHGLAAELPRGSVVVNCPVDEIHQHGKDVIVTTATGYQFSAKKVIVAVPTNTYGKIQFKPPLPNSKRALASETLPGVYAKVLLTYASPWWRDIGLMGKFRSQVGPICFSWEVSNFEDKSFTLALFIAGDRAAKWYALSPLKRQQAVIEHLAELVGPDHRHLALDVLEYNAGEWVEEEWMGGAPTSAMPPGNLSKYGESLRAPFKNVHFAGGETAREWKGYLEGAMRAGSRAADEVIELLGRPQNKDSKL</sequence>
<feature type="binding site" evidence="5">
    <location>
        <position position="614"/>
    </location>
    <ligand>
        <name>FAD</name>
        <dbReference type="ChEBI" id="CHEBI:57692"/>
    </ligand>
</feature>
<dbReference type="SUPFAM" id="SSF55298">
    <property type="entry name" value="YjgF-like"/>
    <property type="match status" value="1"/>
</dbReference>
<feature type="binding site" evidence="5">
    <location>
        <begin position="191"/>
        <end position="192"/>
    </location>
    <ligand>
        <name>FAD</name>
        <dbReference type="ChEBI" id="CHEBI:57692"/>
    </ligand>
</feature>
<dbReference type="PANTHER" id="PTHR43563">
    <property type="entry name" value="AMINE OXIDASE"/>
    <property type="match status" value="1"/>
</dbReference>
<dbReference type="PANTHER" id="PTHR43563:SF14">
    <property type="entry name" value="AMINE OXIDASE"/>
    <property type="match status" value="1"/>
</dbReference>
<dbReference type="Gene3D" id="3.50.50.60">
    <property type="entry name" value="FAD/NAD(P)-binding domain"/>
    <property type="match status" value="1"/>
</dbReference>
<organism evidence="8 9">
    <name type="scientific">Cordyceps confragosa</name>
    <name type="common">Lecanicillium lecanii</name>
    <dbReference type="NCBI Taxonomy" id="2714763"/>
    <lineage>
        <taxon>Eukaryota</taxon>
        <taxon>Fungi</taxon>
        <taxon>Dikarya</taxon>
        <taxon>Ascomycota</taxon>
        <taxon>Pezizomycotina</taxon>
        <taxon>Sordariomycetes</taxon>
        <taxon>Hypocreomycetidae</taxon>
        <taxon>Hypocreales</taxon>
        <taxon>Cordycipitaceae</taxon>
        <taxon>Akanthomyces</taxon>
    </lineage>
</organism>
<keyword evidence="9" id="KW-1185">Reference proteome</keyword>
<dbReference type="PRINTS" id="PR00757">
    <property type="entry name" value="AMINEOXDASEF"/>
</dbReference>
<keyword evidence="6" id="KW-0274">FAD</keyword>
<comment type="caution">
    <text evidence="8">The sequence shown here is derived from an EMBL/GenBank/DDBJ whole genome shotgun (WGS) entry which is preliminary data.</text>
</comment>
<dbReference type="GO" id="GO:0097621">
    <property type="term" value="F:monoamine oxidase activity"/>
    <property type="evidence" value="ECO:0007669"/>
    <property type="project" value="UniProtKB-EC"/>
</dbReference>
<accession>A0A179IQ84</accession>
<dbReference type="SUPFAM" id="SSF54373">
    <property type="entry name" value="FAD-linked reductases, C-terminal domain"/>
    <property type="match status" value="1"/>
</dbReference>
<evidence type="ECO:0000259" key="7">
    <source>
        <dbReference type="Pfam" id="PF01593"/>
    </source>
</evidence>
<evidence type="ECO:0000313" key="8">
    <source>
        <dbReference type="EMBL" id="OAR03624.1"/>
    </source>
</evidence>
<comment type="similarity">
    <text evidence="2 6">Belongs to the flavin monoamine oxidase family.</text>
</comment>
<feature type="binding site" evidence="5">
    <location>
        <position position="421"/>
    </location>
    <ligand>
        <name>FAD</name>
        <dbReference type="ChEBI" id="CHEBI:57692"/>
    </ligand>
</feature>
<dbReference type="Pfam" id="PF01593">
    <property type="entry name" value="Amino_oxidase"/>
    <property type="match status" value="1"/>
</dbReference>
<name>A0A179IQ84_CORDF</name>
<dbReference type="Gene3D" id="1.10.405.10">
    <property type="entry name" value="Guanine Nucleotide Dissociation Inhibitor, domain 1"/>
    <property type="match status" value="1"/>
</dbReference>
<feature type="binding site" evidence="5">
    <location>
        <position position="172"/>
    </location>
    <ligand>
        <name>FAD</name>
        <dbReference type="ChEBI" id="CHEBI:57692"/>
    </ligand>
</feature>
<keyword evidence="6" id="KW-0285">Flavoprotein</keyword>
<dbReference type="EMBL" id="LUKN01000259">
    <property type="protein sequence ID" value="OAR03624.1"/>
    <property type="molecule type" value="Genomic_DNA"/>
</dbReference>
<dbReference type="AlphaFoldDB" id="A0A179IQ84"/>
<evidence type="ECO:0000256" key="4">
    <source>
        <dbReference type="ARBA" id="ARBA00048448"/>
    </source>
</evidence>
<evidence type="ECO:0000256" key="2">
    <source>
        <dbReference type="ARBA" id="ARBA00005995"/>
    </source>
</evidence>
<dbReference type="InterPro" id="IPR002937">
    <property type="entry name" value="Amino_oxidase"/>
</dbReference>
<protein>
    <recommendedName>
        <fullName evidence="6">Amine oxidase</fullName>
        <ecNumber evidence="6">1.4.3.-</ecNumber>
    </recommendedName>
</protein>
<dbReference type="Gene3D" id="3.30.1330.40">
    <property type="entry name" value="RutC-like"/>
    <property type="match status" value="1"/>
</dbReference>
<evidence type="ECO:0000256" key="6">
    <source>
        <dbReference type="RuleBase" id="RU362067"/>
    </source>
</evidence>
<dbReference type="Pfam" id="PF01042">
    <property type="entry name" value="Ribonuc_L-PSP"/>
    <property type="match status" value="1"/>
</dbReference>
<evidence type="ECO:0000256" key="5">
    <source>
        <dbReference type="PIRSR" id="PIRSR601613-1"/>
    </source>
</evidence>
<dbReference type="InterPro" id="IPR050703">
    <property type="entry name" value="Flavin_MAO"/>
</dbReference>
<dbReference type="InterPro" id="IPR006175">
    <property type="entry name" value="YjgF/YER057c/UK114"/>
</dbReference>
<comment type="cofactor">
    <cofactor evidence="1 6">
        <name>FAD</name>
        <dbReference type="ChEBI" id="CHEBI:57692"/>
    </cofactor>
</comment>
<dbReference type="InterPro" id="IPR036188">
    <property type="entry name" value="FAD/NAD-bd_sf"/>
</dbReference>
<evidence type="ECO:0000256" key="3">
    <source>
        <dbReference type="ARBA" id="ARBA00023002"/>
    </source>
</evidence>
<dbReference type="Proteomes" id="UP000243081">
    <property type="component" value="Unassembled WGS sequence"/>
</dbReference>
<dbReference type="EC" id="1.4.3.-" evidence="6"/>
<dbReference type="InterPro" id="IPR001613">
    <property type="entry name" value="Flavin_amine_oxidase"/>
</dbReference>
<keyword evidence="3 6" id="KW-0560">Oxidoreductase</keyword>
<dbReference type="InterPro" id="IPR035959">
    <property type="entry name" value="RutC-like_sf"/>
</dbReference>
<dbReference type="CDD" id="cd00448">
    <property type="entry name" value="YjgF_YER057c_UK114_family"/>
    <property type="match status" value="1"/>
</dbReference>
<dbReference type="OMA" id="GETAYEW"/>